<feature type="region of interest" description="Disordered" evidence="1">
    <location>
        <begin position="316"/>
        <end position="339"/>
    </location>
</feature>
<sequence length="339" mass="37476">MAVDGEMPALESQFNQCAITAEEEAAALPDSTEPPCTNVASQDEESGSAAGESESESDSDDLDEVIADILEGGDDGGSADYYTGPLLPEGTMLLTKTLVDKILALRRRRFPMPPATGGERLWWVSPEFREELIAAELAAAAVFDASQDKFVECQAMIAEKRHPEHGAFFGRYNESDDDDDDDLFCGCVDANECKCGGDDWADEFIDEEDDDCSEDVDEKEEEKDEKIADQMCRLRWRQATMANNSFRVITSIMEEEGKMDFWVREEKRPCTRTRAAIARCNNRADGETIGAEDNQRGDKGWSLWSMVATVGSSNVEDPCRMRRYGKGDEASGSVGDEAR</sequence>
<accession>Q0IRK6</accession>
<protein>
    <submittedName>
        <fullName evidence="2">Os11g0620800 protein</fullName>
    </submittedName>
</protein>
<dbReference type="EMBL" id="AP008217">
    <property type="protein sequence ID" value="BAF28659.2"/>
    <property type="molecule type" value="Genomic_DNA"/>
</dbReference>
<gene>
    <name evidence="2" type="ordered locus">Os11g0620800</name>
</gene>
<dbReference type="Proteomes" id="UP000000763">
    <property type="component" value="Chromosome 11"/>
</dbReference>
<reference evidence="2 3" key="1">
    <citation type="journal article" date="2005" name="Nature">
        <title>The map-based sequence of the rice genome.</title>
        <authorList>
            <consortium name="International rice genome sequencing project (IRGSP)"/>
            <person name="Matsumoto T."/>
            <person name="Wu J."/>
            <person name="Kanamori H."/>
            <person name="Katayose Y."/>
            <person name="Fujisawa M."/>
            <person name="Namiki N."/>
            <person name="Mizuno H."/>
            <person name="Yamamoto K."/>
            <person name="Antonio B.A."/>
            <person name="Baba T."/>
            <person name="Sakata K."/>
            <person name="Nagamura Y."/>
            <person name="Aoki H."/>
            <person name="Arikawa K."/>
            <person name="Arita K."/>
            <person name="Bito T."/>
            <person name="Chiden Y."/>
            <person name="Fujitsuka N."/>
            <person name="Fukunaka R."/>
            <person name="Hamada M."/>
            <person name="Harada C."/>
            <person name="Hayashi A."/>
            <person name="Hijishita S."/>
            <person name="Honda M."/>
            <person name="Hosokawa S."/>
            <person name="Ichikawa Y."/>
            <person name="Idonuma A."/>
            <person name="Iijima M."/>
            <person name="Ikeda M."/>
            <person name="Ikeno M."/>
            <person name="Ito K."/>
            <person name="Ito S."/>
            <person name="Ito T."/>
            <person name="Ito Y."/>
            <person name="Ito Y."/>
            <person name="Iwabuchi A."/>
            <person name="Kamiya K."/>
            <person name="Karasawa W."/>
            <person name="Kurita K."/>
            <person name="Katagiri S."/>
            <person name="Kikuta A."/>
            <person name="Kobayashi H."/>
            <person name="Kobayashi N."/>
            <person name="Machita K."/>
            <person name="Maehara T."/>
            <person name="Masukawa M."/>
            <person name="Mizubayashi T."/>
            <person name="Mukai Y."/>
            <person name="Nagasaki H."/>
            <person name="Nagata Y."/>
            <person name="Naito S."/>
            <person name="Nakashima M."/>
            <person name="Nakama Y."/>
            <person name="Nakamichi Y."/>
            <person name="Nakamura M."/>
            <person name="Meguro A."/>
            <person name="Negishi M."/>
            <person name="Ohta I."/>
            <person name="Ohta T."/>
            <person name="Okamoto M."/>
            <person name="Ono N."/>
            <person name="Saji S."/>
            <person name="Sakaguchi M."/>
            <person name="Sakai K."/>
            <person name="Shibata M."/>
            <person name="Shimokawa T."/>
            <person name="Song J."/>
            <person name="Takazaki Y."/>
            <person name="Terasawa K."/>
            <person name="Tsugane M."/>
            <person name="Tsuji K."/>
            <person name="Ueda S."/>
            <person name="Waki K."/>
            <person name="Yamagata H."/>
            <person name="Yamamoto M."/>
            <person name="Yamamoto S."/>
            <person name="Yamane H."/>
            <person name="Yoshiki S."/>
            <person name="Yoshihara R."/>
            <person name="Yukawa K."/>
            <person name="Zhong H."/>
            <person name="Yano M."/>
            <person name="Yuan Q."/>
            <person name="Ouyang S."/>
            <person name="Liu J."/>
            <person name="Jones K.M."/>
            <person name="Gansberger K."/>
            <person name="Moffat K."/>
            <person name="Hill J."/>
            <person name="Bera J."/>
            <person name="Fadrosh D."/>
            <person name="Jin S."/>
            <person name="Johri S."/>
            <person name="Kim M."/>
            <person name="Overton L."/>
            <person name="Reardon M."/>
            <person name="Tsitrin T."/>
            <person name="Vuong H."/>
            <person name="Weaver B."/>
            <person name="Ciecko A."/>
            <person name="Tallon L."/>
            <person name="Jackson J."/>
            <person name="Pai G."/>
            <person name="Aken S.V."/>
            <person name="Utterback T."/>
            <person name="Reidmuller S."/>
            <person name="Feldblyum T."/>
            <person name="Hsiao J."/>
            <person name="Zismann V."/>
            <person name="Iobst S."/>
            <person name="de Vazeille A.R."/>
            <person name="Buell C.R."/>
            <person name="Ying K."/>
            <person name="Li Y."/>
            <person name="Lu T."/>
            <person name="Huang Y."/>
            <person name="Zhao Q."/>
            <person name="Feng Q."/>
            <person name="Zhang L."/>
            <person name="Zhu J."/>
            <person name="Weng Q."/>
            <person name="Mu J."/>
            <person name="Lu Y."/>
            <person name="Fan D."/>
            <person name="Liu Y."/>
            <person name="Guan J."/>
            <person name="Zhang Y."/>
            <person name="Yu S."/>
            <person name="Liu X."/>
            <person name="Zhang Y."/>
            <person name="Hong G."/>
            <person name="Han B."/>
            <person name="Choisne N."/>
            <person name="Demange N."/>
            <person name="Orjeda G."/>
            <person name="Samain S."/>
            <person name="Cattolico L."/>
            <person name="Pelletier E."/>
            <person name="Couloux A."/>
            <person name="Segurens B."/>
            <person name="Wincker P."/>
            <person name="D'Hont A."/>
            <person name="Scarpelli C."/>
            <person name="Weissenbach J."/>
            <person name="Salanoubat M."/>
            <person name="Quetier F."/>
            <person name="Yu Y."/>
            <person name="Kim H.R."/>
            <person name="Rambo T."/>
            <person name="Currie J."/>
            <person name="Collura K."/>
            <person name="Luo M."/>
            <person name="Yang T."/>
            <person name="Ammiraju J.S.S."/>
            <person name="Engler F."/>
            <person name="Soderlund C."/>
            <person name="Wing R.A."/>
            <person name="Palmer L.E."/>
            <person name="de la Bastide M."/>
            <person name="Spiegel L."/>
            <person name="Nascimento L."/>
            <person name="Zutavern T."/>
            <person name="O'Shaughnessy A."/>
            <person name="Dike S."/>
            <person name="Dedhia N."/>
            <person name="Preston R."/>
            <person name="Balija V."/>
            <person name="McCombie W.R."/>
            <person name="Chow T."/>
            <person name="Chen H."/>
            <person name="Chung M."/>
            <person name="Chen C."/>
            <person name="Shaw J."/>
            <person name="Wu H."/>
            <person name="Hsiao K."/>
            <person name="Chao Y."/>
            <person name="Chu M."/>
            <person name="Cheng C."/>
            <person name="Hour A."/>
            <person name="Lee P."/>
            <person name="Lin S."/>
            <person name="Lin Y."/>
            <person name="Liou J."/>
            <person name="Liu S."/>
            <person name="Hsing Y."/>
            <person name="Raghuvanshi S."/>
            <person name="Mohanty A."/>
            <person name="Bharti A.K."/>
            <person name="Gaur A."/>
            <person name="Gupta V."/>
            <person name="Kumar D."/>
            <person name="Ravi V."/>
            <person name="Vij S."/>
            <person name="Kapur A."/>
            <person name="Khurana P."/>
            <person name="Khurana P."/>
            <person name="Khurana J.P."/>
            <person name="Tyagi A.K."/>
            <person name="Gaikwad K."/>
            <person name="Singh A."/>
            <person name="Dalal V."/>
            <person name="Srivastava S."/>
            <person name="Dixit A."/>
            <person name="Pal A.K."/>
            <person name="Ghazi I.A."/>
            <person name="Yadav M."/>
            <person name="Pandit A."/>
            <person name="Bhargava A."/>
            <person name="Sureshbabu K."/>
            <person name="Batra K."/>
            <person name="Sharma T.R."/>
            <person name="Mohapatra T."/>
            <person name="Singh N.K."/>
            <person name="Messing J."/>
            <person name="Nelson A.B."/>
            <person name="Fuks G."/>
            <person name="Kavchok S."/>
            <person name="Keizer G."/>
            <person name="Linton E."/>
            <person name="Llaca V."/>
            <person name="Song R."/>
            <person name="Tanyolac B."/>
            <person name="Young S."/>
            <person name="Ho-Il K."/>
            <person name="Hahn J.H."/>
            <person name="Sangsakoo G."/>
            <person name="Vanavichit A."/>
            <person name="de Mattos Luiz.A.T."/>
            <person name="Zimmer P.D."/>
            <person name="Malone G."/>
            <person name="Dellagostin O."/>
            <person name="de Oliveira A.C."/>
            <person name="Bevan M."/>
            <person name="Bancroft I."/>
            <person name="Minx P."/>
            <person name="Cordum H."/>
            <person name="Wilson R."/>
            <person name="Cheng Z."/>
            <person name="Jin W."/>
            <person name="Jiang J."/>
            <person name="Leong S.A."/>
            <person name="Iwama H."/>
            <person name="Gojobori T."/>
            <person name="Itoh T."/>
            <person name="Niimura Y."/>
            <person name="Fujii Y."/>
            <person name="Habara T."/>
            <person name="Sakai H."/>
            <person name="Sato Y."/>
            <person name="Wilson G."/>
            <person name="Kumar K."/>
            <person name="McCouch S."/>
            <person name="Juretic N."/>
            <person name="Hoen D."/>
            <person name="Wright S."/>
            <person name="Bruskiewich R."/>
            <person name="Bureau T."/>
            <person name="Miyao A."/>
            <person name="Hirochika H."/>
            <person name="Nishikawa T."/>
            <person name="Kadowaki K."/>
            <person name="Sugiura M."/>
            <person name="Burr B."/>
            <person name="Sasaki T."/>
        </authorList>
    </citation>
    <scope>NUCLEOTIDE SEQUENCE [LARGE SCALE GENOMIC DNA]</scope>
    <source>
        <strain evidence="3">cv. Nipponbare</strain>
    </source>
</reference>
<name>Q0IRK6_ORYSJ</name>
<reference evidence="3" key="2">
    <citation type="journal article" date="2008" name="Nucleic Acids Res.">
        <title>The rice annotation project database (RAP-DB): 2008 update.</title>
        <authorList>
            <consortium name="The rice annotation project (RAP)"/>
        </authorList>
    </citation>
    <scope>GENOME REANNOTATION</scope>
    <source>
        <strain evidence="3">cv. Nipponbare</strain>
    </source>
</reference>
<evidence type="ECO:0000313" key="3">
    <source>
        <dbReference type="Proteomes" id="UP000000763"/>
    </source>
</evidence>
<feature type="region of interest" description="Disordered" evidence="1">
    <location>
        <begin position="23"/>
        <end position="61"/>
    </location>
</feature>
<dbReference type="KEGG" id="dosa:Os11g0620800"/>
<evidence type="ECO:0000313" key="2">
    <source>
        <dbReference type="EMBL" id="BAF28659.2"/>
    </source>
</evidence>
<evidence type="ECO:0000256" key="1">
    <source>
        <dbReference type="SAM" id="MobiDB-lite"/>
    </source>
</evidence>
<dbReference type="AlphaFoldDB" id="Q0IRK6"/>
<feature type="compositionally biased region" description="Basic and acidic residues" evidence="1">
    <location>
        <begin position="317"/>
        <end position="329"/>
    </location>
</feature>
<organism evidence="2 3">
    <name type="scientific">Oryza sativa subsp. japonica</name>
    <name type="common">Rice</name>
    <dbReference type="NCBI Taxonomy" id="39947"/>
    <lineage>
        <taxon>Eukaryota</taxon>
        <taxon>Viridiplantae</taxon>
        <taxon>Streptophyta</taxon>
        <taxon>Embryophyta</taxon>
        <taxon>Tracheophyta</taxon>
        <taxon>Spermatophyta</taxon>
        <taxon>Magnoliopsida</taxon>
        <taxon>Liliopsida</taxon>
        <taxon>Poales</taxon>
        <taxon>Poaceae</taxon>
        <taxon>BOP clade</taxon>
        <taxon>Oryzoideae</taxon>
        <taxon>Oryzeae</taxon>
        <taxon>Oryzinae</taxon>
        <taxon>Oryza</taxon>
        <taxon>Oryza sativa</taxon>
    </lineage>
</organism>
<proteinExistence type="predicted"/>